<keyword evidence="2" id="KW-1185">Reference proteome</keyword>
<comment type="caution">
    <text evidence="1">The sequence shown here is derived from an EMBL/GenBank/DDBJ whole genome shotgun (WGS) entry which is preliminary data.</text>
</comment>
<accession>A0ACB5UJR2</accession>
<gene>
    <name evidence="1" type="primary">yesM_4</name>
    <name evidence="1" type="ORF">AN2V17_23530</name>
</gene>
<keyword evidence="1" id="KW-0808">Transferase</keyword>
<sequence length="575" mass="67094">MKRFSLQTSFLLGFIVFVVIPIIIINILVSHNYRDRILENHYNKWEHSMEQIKVAVEDEIRRVSLVISVVANDTELMNLVEEWHHTIDLSKRFELASEIDKQLNYLFSFNPNVNSLMIFFDDGSHYFYRTSTSYSLSEIIHMQWFKQTLDSKGKVLQIGYGDHLTDKFVESKTLAMAMAPEETIDKNDILLVYIDVFSPILQNLELGIQGIGNYILYDNEGKIILESLKDNMHSIDEINGFDALKYNSNDVYCKRIGGYYIIKQTLNNGKWSLIYREPVDEVSKNVTNLLIIFYFVYFFVAISFSIYIFSFYKSSILPIRNLVSKMKLVEKGNLNIETEVKGPKEIKTLNLTFNSMMNRINNLICDRDRIEKEKIEEEIRALQAQINPHFIYNTLNTIKIMAIMTKANNIKKILDSFMKVIELTFKSKKTYNSIEEELEYLHAYIHIMKARYGAFFEVDFIIDNQVKKLKIMKMLLQPFIENSIVHGLQDGDDDKIIIKVIREEDFLTVTIEDNGLGMDKQMIEEMLTSNNNSDHIGIYNTKRRIELTYGNAYSLNIESKVGKYTKVTLLLPIIE</sequence>
<organism evidence="1 2">
    <name type="scientific">Vallitalea maricola</name>
    <dbReference type="NCBI Taxonomy" id="3074433"/>
    <lineage>
        <taxon>Bacteria</taxon>
        <taxon>Bacillati</taxon>
        <taxon>Bacillota</taxon>
        <taxon>Clostridia</taxon>
        <taxon>Lachnospirales</taxon>
        <taxon>Vallitaleaceae</taxon>
        <taxon>Vallitalea</taxon>
    </lineage>
</organism>
<reference evidence="1" key="1">
    <citation type="submission" date="2023-09" db="EMBL/GenBank/DDBJ databases">
        <title>Vallitalea sediminicola and Vallitalea maricola sp. nov., anaerobic bacteria isolated from marine sediment.</title>
        <authorList>
            <person name="Hirano S."/>
            <person name="Maeda A."/>
            <person name="Terahara T."/>
            <person name="Mori K."/>
            <person name="Hamada M."/>
            <person name="Matsumoto R."/>
            <person name="Kobayashi T."/>
        </authorList>
    </citation>
    <scope>NUCLEOTIDE SEQUENCE</scope>
    <source>
        <strain evidence="1">AN17-2</strain>
    </source>
</reference>
<dbReference type="Proteomes" id="UP001374599">
    <property type="component" value="Unassembled WGS sequence"/>
</dbReference>
<dbReference type="EMBL" id="BTPU01000035">
    <property type="protein sequence ID" value="GMQ63120.1"/>
    <property type="molecule type" value="Genomic_DNA"/>
</dbReference>
<keyword evidence="1" id="KW-0418">Kinase</keyword>
<name>A0ACB5UJR2_9FIRM</name>
<protein>
    <submittedName>
        <fullName evidence="1">Two-component system sensor histidine kinase YesM</fullName>
    </submittedName>
</protein>
<evidence type="ECO:0000313" key="1">
    <source>
        <dbReference type="EMBL" id="GMQ63120.1"/>
    </source>
</evidence>
<evidence type="ECO:0000313" key="2">
    <source>
        <dbReference type="Proteomes" id="UP001374599"/>
    </source>
</evidence>
<proteinExistence type="predicted"/>